<sequence>MRIVLKFQTTLLLFRLRPSRHRFPIIVSLDCNHGETEKVVRSFGDAIKFIKQPNQTEPVLPRQQKKFAGYYKIARHYRWALSEVFYRFGYNATVITEDDLEVAKDFFSYFSTTYPLLKKDESLFCISAWNDNGKPGLIENDPTLLHRTDFFPGLGWMLTKDLWNELEPKWPQSFWDDWIRASEQRKNRACIRPEISRTAMALEGKIGVSKGQYYEKHLKHIKLNKDEDIVDFEKLDLSYLLKDTYDQHFVQTVYSSPELTLDEFAKLEREKVVSMSSIRFTYTNAKTFKRLATKFQLMDDFRVS</sequence>
<reference evidence="20" key="1">
    <citation type="submission" date="2016-06" db="UniProtKB">
        <authorList>
            <consortium name="WormBaseParasite"/>
        </authorList>
    </citation>
    <scope>IDENTIFICATION</scope>
</reference>
<dbReference type="SUPFAM" id="SSF53448">
    <property type="entry name" value="Nucleotide-diphospho-sugar transferases"/>
    <property type="match status" value="1"/>
</dbReference>
<evidence type="ECO:0000256" key="3">
    <source>
        <dbReference type="ARBA" id="ARBA00006492"/>
    </source>
</evidence>
<evidence type="ECO:0000313" key="19">
    <source>
        <dbReference type="Proteomes" id="UP000270296"/>
    </source>
</evidence>
<accession>A0A183IDN1</accession>
<dbReference type="PANTHER" id="PTHR10468:SF0">
    <property type="entry name" value="ALPHA-1,3-MANNOSYL-GLYCOPROTEIN 2-BETA-N-ACETYLGLUCOSAMINYLTRANSFERASE"/>
    <property type="match status" value="1"/>
</dbReference>
<evidence type="ECO:0000256" key="9">
    <source>
        <dbReference type="ARBA" id="ARBA00022989"/>
    </source>
</evidence>
<keyword evidence="7 17" id="KW-0479">Metal-binding</keyword>
<evidence type="ECO:0000256" key="12">
    <source>
        <dbReference type="ARBA" id="ARBA00023211"/>
    </source>
</evidence>
<dbReference type="Pfam" id="PF03071">
    <property type="entry name" value="GNT-I"/>
    <property type="match status" value="1"/>
</dbReference>
<keyword evidence="11" id="KW-0472">Membrane</keyword>
<evidence type="ECO:0000256" key="17">
    <source>
        <dbReference type="RuleBase" id="RU368119"/>
    </source>
</evidence>
<evidence type="ECO:0000313" key="18">
    <source>
        <dbReference type="EMBL" id="VDO95294.1"/>
    </source>
</evidence>
<evidence type="ECO:0000256" key="4">
    <source>
        <dbReference type="ARBA" id="ARBA00022676"/>
    </source>
</evidence>
<keyword evidence="5" id="KW-0808">Transferase</keyword>
<evidence type="ECO:0000256" key="2">
    <source>
        <dbReference type="ARBA" id="ARBA00004922"/>
    </source>
</evidence>
<dbReference type="InterPro" id="IPR029044">
    <property type="entry name" value="Nucleotide-diphossugar_trans"/>
</dbReference>
<comment type="function">
    <text evidence="13 17">Initiates complex N-linked carbohydrate formation. Essential for the conversion of high-mannose to hybrid and complex N-glycans.</text>
</comment>
<keyword evidence="4 17" id="KW-0328">Glycosyltransferase</keyword>
<evidence type="ECO:0000256" key="7">
    <source>
        <dbReference type="ARBA" id="ARBA00022723"/>
    </source>
</evidence>
<dbReference type="Proteomes" id="UP000270296">
    <property type="component" value="Unassembled WGS sequence"/>
</dbReference>
<dbReference type="UniPathway" id="UPA00378"/>
<comment type="subcellular location">
    <subcellularLocation>
        <location evidence="1 17">Golgi apparatus membrane</location>
        <topology evidence="1 17">Single-pass type II membrane protein</topology>
    </subcellularLocation>
</comment>
<dbReference type="FunFam" id="3.90.550.10:FF:000252">
    <property type="entry name" value="Protein O-linked-mannose beta-1,2-N-acetylglucosaminyltransferase 1"/>
    <property type="match status" value="1"/>
</dbReference>
<comment type="catalytic activity">
    <reaction evidence="16 17">
        <text>N(4)-(alpha-D-Man-(1-&gt;3)-[alpha-D-Man-(1-&gt;3)-[alpha-D-Man-(1-&gt;6)]-alpha-D-Man-(1-&gt;6)]-beta-D-Man-(1-&gt;4)-beta-D-GlcNAc-(1-&gt;4)-beta-D-GlcNAc)-L-asparaginyl-[protein] (N-glucan mannose isomer 5A1,2) + UDP-N-acetyl-alpha-D-glucosamine = N(4)-{beta-D-GlcNAc-(1-&gt;2)-alpha-D-Man-(1-&gt;3)-[alpha-D-Man-(1-&gt;3)-[alpha-D-Man-(1-&gt;6)]-alpha-D-Man-(1-&gt;6)]-beta-D-Man-(1-&gt;4)-beta-D-GlcNAc-(1-&gt;4)-beta-D-GlcNAc}-L-asparaginyl-[protein] + UDP + H(+)</text>
        <dbReference type="Rhea" id="RHEA:11456"/>
        <dbReference type="Rhea" id="RHEA-COMP:14367"/>
        <dbReference type="Rhea" id="RHEA-COMP:14368"/>
        <dbReference type="ChEBI" id="CHEBI:15378"/>
        <dbReference type="ChEBI" id="CHEBI:57705"/>
        <dbReference type="ChEBI" id="CHEBI:58223"/>
        <dbReference type="ChEBI" id="CHEBI:59087"/>
        <dbReference type="ChEBI" id="CHEBI:60625"/>
        <dbReference type="EC" id="2.4.1.101"/>
    </reaction>
</comment>
<evidence type="ECO:0000256" key="14">
    <source>
        <dbReference type="ARBA" id="ARBA00038949"/>
    </source>
</evidence>
<keyword evidence="19" id="KW-1185">Reference proteome</keyword>
<evidence type="ECO:0000256" key="6">
    <source>
        <dbReference type="ARBA" id="ARBA00022692"/>
    </source>
</evidence>
<dbReference type="WBParaSite" id="SBAD_0000181301-mRNA-1">
    <property type="protein sequence ID" value="SBAD_0000181301-mRNA-1"/>
    <property type="gene ID" value="SBAD_0000181301"/>
</dbReference>
<dbReference type="GO" id="GO:0000139">
    <property type="term" value="C:Golgi membrane"/>
    <property type="evidence" value="ECO:0007669"/>
    <property type="project" value="UniProtKB-SubCell"/>
</dbReference>
<evidence type="ECO:0000256" key="10">
    <source>
        <dbReference type="ARBA" id="ARBA00023034"/>
    </source>
</evidence>
<keyword evidence="6" id="KW-0812">Transmembrane</keyword>
<dbReference type="GO" id="GO:0030145">
    <property type="term" value="F:manganese ion binding"/>
    <property type="evidence" value="ECO:0007669"/>
    <property type="project" value="UniProtKB-UniRule"/>
</dbReference>
<evidence type="ECO:0000256" key="15">
    <source>
        <dbReference type="ARBA" id="ARBA00041712"/>
    </source>
</evidence>
<dbReference type="AlphaFoldDB" id="A0A183IDN1"/>
<dbReference type="InterPro" id="IPR052261">
    <property type="entry name" value="Glycosyltransferase_13"/>
</dbReference>
<dbReference type="EMBL" id="UZAM01006928">
    <property type="protein sequence ID" value="VDO95294.1"/>
    <property type="molecule type" value="Genomic_DNA"/>
</dbReference>
<evidence type="ECO:0000256" key="5">
    <source>
        <dbReference type="ARBA" id="ARBA00022679"/>
    </source>
</evidence>
<dbReference type="InterPro" id="IPR004139">
    <property type="entry name" value="Glyco_trans_13"/>
</dbReference>
<gene>
    <name evidence="18" type="ORF">SBAD_LOCUS1725</name>
</gene>
<dbReference type="GO" id="GO:0006487">
    <property type="term" value="P:protein N-linked glycosylation"/>
    <property type="evidence" value="ECO:0007669"/>
    <property type="project" value="TreeGrafter"/>
</dbReference>
<organism evidence="20">
    <name type="scientific">Soboliphyme baturini</name>
    <dbReference type="NCBI Taxonomy" id="241478"/>
    <lineage>
        <taxon>Eukaryota</taxon>
        <taxon>Metazoa</taxon>
        <taxon>Ecdysozoa</taxon>
        <taxon>Nematoda</taxon>
        <taxon>Enoplea</taxon>
        <taxon>Dorylaimia</taxon>
        <taxon>Dioctophymatida</taxon>
        <taxon>Dioctophymatoidea</taxon>
        <taxon>Soboliphymatidae</taxon>
        <taxon>Soboliphyme</taxon>
    </lineage>
</organism>
<dbReference type="PANTHER" id="PTHR10468">
    <property type="entry name" value="PROTEIN O-LINKED-MANNOSE BETA-1,2-N-ACETYLGLUCOSAMINYLTRANSFERASE 1/ALPHA-1,3-MANNOSYL-GLYCOPROTEIN 2-BETA-N-ACETYLGLUCOSAMINYLTRANSFERASE"/>
    <property type="match status" value="1"/>
</dbReference>
<comment type="pathway">
    <text evidence="2 17">Protein modification; protein glycosylation.</text>
</comment>
<comment type="similarity">
    <text evidence="3 17">Belongs to the glycosyltransferase 13 family.</text>
</comment>
<keyword evidence="8 17" id="KW-0735">Signal-anchor</keyword>
<protein>
    <recommendedName>
        <fullName evidence="14 17">Alpha-1,3-mannosyl-glycoprotein 2-beta-N-acetylglucosaminyltransferase</fullName>
        <shortName evidence="17">GNT-I</shortName>
        <shortName evidence="17">GlcNAc-T I</shortName>
        <ecNumber evidence="14 17">2.4.1.101</ecNumber>
    </recommendedName>
    <alternativeName>
        <fullName evidence="15 17">N-glycosyl-oligosaccharide-glycoprotein N-acetylglucosaminyltransferase I</fullName>
    </alternativeName>
</protein>
<keyword evidence="10 17" id="KW-0333">Golgi apparatus</keyword>
<evidence type="ECO:0000256" key="16">
    <source>
        <dbReference type="ARBA" id="ARBA00049421"/>
    </source>
</evidence>
<evidence type="ECO:0000256" key="8">
    <source>
        <dbReference type="ARBA" id="ARBA00022968"/>
    </source>
</evidence>
<dbReference type="EC" id="2.4.1.101" evidence="14 17"/>
<proteinExistence type="inferred from homology"/>
<evidence type="ECO:0000256" key="11">
    <source>
        <dbReference type="ARBA" id="ARBA00023136"/>
    </source>
</evidence>
<dbReference type="Gene3D" id="3.90.550.10">
    <property type="entry name" value="Spore Coat Polysaccharide Biosynthesis Protein SpsA, Chain A"/>
    <property type="match status" value="1"/>
</dbReference>
<dbReference type="GO" id="GO:0003827">
    <property type="term" value="F:alpha-1,3-mannosylglycoprotein 2-beta-N-acetylglucosaminyltransferase activity"/>
    <property type="evidence" value="ECO:0007669"/>
    <property type="project" value="UniProtKB-UniRule"/>
</dbReference>
<keyword evidence="12 17" id="KW-0464">Manganese</keyword>
<dbReference type="OrthoDB" id="440755at2759"/>
<name>A0A183IDN1_9BILA</name>
<evidence type="ECO:0000313" key="20">
    <source>
        <dbReference type="WBParaSite" id="SBAD_0000181301-mRNA-1"/>
    </source>
</evidence>
<evidence type="ECO:0000256" key="13">
    <source>
        <dbReference type="ARBA" id="ARBA00037706"/>
    </source>
</evidence>
<evidence type="ECO:0000256" key="1">
    <source>
        <dbReference type="ARBA" id="ARBA00004323"/>
    </source>
</evidence>
<reference evidence="18 19" key="2">
    <citation type="submission" date="2018-11" db="EMBL/GenBank/DDBJ databases">
        <authorList>
            <consortium name="Pathogen Informatics"/>
        </authorList>
    </citation>
    <scope>NUCLEOTIDE SEQUENCE [LARGE SCALE GENOMIC DNA]</scope>
</reference>
<keyword evidence="9" id="KW-1133">Transmembrane helix</keyword>
<comment type="cofactor">
    <cofactor evidence="17">
        <name>Mn(2+)</name>
        <dbReference type="ChEBI" id="CHEBI:29035"/>
    </cofactor>
    <text evidence="17">The cofactor is mostly bound to the substrate.</text>
</comment>